<organism evidence="3">
    <name type="scientific">Ixodes ricinus</name>
    <name type="common">Common tick</name>
    <name type="synonym">Acarus ricinus</name>
    <dbReference type="NCBI Taxonomy" id="34613"/>
    <lineage>
        <taxon>Eukaryota</taxon>
        <taxon>Metazoa</taxon>
        <taxon>Ecdysozoa</taxon>
        <taxon>Arthropoda</taxon>
        <taxon>Chelicerata</taxon>
        <taxon>Arachnida</taxon>
        <taxon>Acari</taxon>
        <taxon>Parasitiformes</taxon>
        <taxon>Ixodida</taxon>
        <taxon>Ixodoidea</taxon>
        <taxon>Ixodidae</taxon>
        <taxon>Ixodinae</taxon>
        <taxon>Ixodes</taxon>
    </lineage>
</organism>
<feature type="domain" description="PH" evidence="2">
    <location>
        <begin position="18"/>
        <end position="125"/>
    </location>
</feature>
<feature type="region of interest" description="Disordered" evidence="1">
    <location>
        <begin position="222"/>
        <end position="298"/>
    </location>
</feature>
<evidence type="ECO:0000259" key="2">
    <source>
        <dbReference type="PROSITE" id="PS50003"/>
    </source>
</evidence>
<dbReference type="InterPro" id="IPR011993">
    <property type="entry name" value="PH-like_dom_sf"/>
</dbReference>
<dbReference type="PANTHER" id="PTHR15871">
    <property type="entry name" value="PH DOMAIN-CONTAINING PROTEIN"/>
    <property type="match status" value="1"/>
</dbReference>
<protein>
    <submittedName>
        <fullName evidence="3">Putative pleckstrin similarity domain protein</fullName>
    </submittedName>
</protein>
<dbReference type="Gene3D" id="2.30.29.30">
    <property type="entry name" value="Pleckstrin-homology domain (PH domain)/Phosphotyrosine-binding domain (PTB)"/>
    <property type="match status" value="1"/>
</dbReference>
<name>A0A6B0V975_IXORI</name>
<feature type="compositionally biased region" description="Low complexity" evidence="1">
    <location>
        <begin position="243"/>
        <end position="253"/>
    </location>
</feature>
<dbReference type="InterPro" id="IPR043448">
    <property type="entry name" value="PKHO1/2"/>
</dbReference>
<evidence type="ECO:0000313" key="3">
    <source>
        <dbReference type="EMBL" id="MXU98803.1"/>
    </source>
</evidence>
<dbReference type="SUPFAM" id="SSF50729">
    <property type="entry name" value="PH domain-like"/>
    <property type="match status" value="1"/>
</dbReference>
<feature type="compositionally biased region" description="Basic and acidic residues" evidence="1">
    <location>
        <begin position="257"/>
        <end position="268"/>
    </location>
</feature>
<dbReference type="SMART" id="SM00233">
    <property type="entry name" value="PH"/>
    <property type="match status" value="1"/>
</dbReference>
<dbReference type="Pfam" id="PF00169">
    <property type="entry name" value="PH"/>
    <property type="match status" value="1"/>
</dbReference>
<dbReference type="PROSITE" id="PS50003">
    <property type="entry name" value="PH_DOMAIN"/>
    <property type="match status" value="1"/>
</dbReference>
<feature type="region of interest" description="Disordered" evidence="1">
    <location>
        <begin position="138"/>
        <end position="207"/>
    </location>
</feature>
<accession>A0A6B0V975</accession>
<feature type="compositionally biased region" description="Basic and acidic residues" evidence="1">
    <location>
        <begin position="232"/>
        <end position="241"/>
    </location>
</feature>
<reference evidence="3" key="1">
    <citation type="submission" date="2019-12" db="EMBL/GenBank/DDBJ databases">
        <title>An insight into the sialome of adult female Ixodes ricinus ticks feeding for 6 days.</title>
        <authorList>
            <person name="Perner J."/>
            <person name="Ribeiro J.M.C."/>
        </authorList>
    </citation>
    <scope>NUCLEOTIDE SEQUENCE</scope>
    <source>
        <strain evidence="3">Semi-engorged</strain>
        <tissue evidence="3">Salivary glands</tissue>
    </source>
</reference>
<dbReference type="InterPro" id="IPR001849">
    <property type="entry name" value="PH_domain"/>
</dbReference>
<dbReference type="CDD" id="cd00821">
    <property type="entry name" value="PH"/>
    <property type="match status" value="1"/>
</dbReference>
<proteinExistence type="predicted"/>
<dbReference type="AlphaFoldDB" id="A0A6B0V975"/>
<sequence>MGAQPQPGEVPPAASFVKPCKKGTLSKIVGRRWLFLPLWKERYCVLDDNKLYYYENETSKGTNSNCGVIHLEHFDVCEEYESKAVQNAFIITTANRGFFDPCHTFAADTLPEVCDWIANIRSKLNPTVQKRTSFIRKSLSKRRKNRHSLEKQLQNVPRQSPDPALDIPGKEPLESITKNRAKGPAGRRPPQRKSQMPKPATVGVQDHGCAEVPVLAVREVFEEEEEETADSALRDETDRPRPTSTLLYQYSSSSDEDDHKETDVDKSVSEALPEATGQAKETEPHDKPSSPVAGNVDEVQERMNKLREQLCSHIDDATMQSLLKQLDYCELELQTAVQTVHEVLNEAAAAVLAKTKQAETEEPTPA</sequence>
<evidence type="ECO:0000256" key="1">
    <source>
        <dbReference type="SAM" id="MobiDB-lite"/>
    </source>
</evidence>
<dbReference type="EMBL" id="GIFC01016720">
    <property type="protein sequence ID" value="MXU98803.1"/>
    <property type="molecule type" value="Transcribed_RNA"/>
</dbReference>
<dbReference type="PANTHER" id="PTHR15871:SF5">
    <property type="entry name" value="PX DOMAIN-CONTAINING PROTEIN"/>
    <property type="match status" value="1"/>
</dbReference>